<reference evidence="9 10" key="1">
    <citation type="submission" date="2024-02" db="EMBL/GenBank/DDBJ databases">
        <title>A novel Wenzhouxiangellaceae bacterium, isolated from coastal sediments.</title>
        <authorList>
            <person name="Du Z.-J."/>
            <person name="Ye Y.-Q."/>
            <person name="Zhang X.-Y."/>
        </authorList>
    </citation>
    <scope>NUCLEOTIDE SEQUENCE [LARGE SCALE GENOMIC DNA]</scope>
    <source>
        <strain evidence="9 10">CH-27</strain>
    </source>
</reference>
<sequence>MNPDSHIDPGFPLCELHRHLDGSVRLETLLDLADRHGIDLPGDSVASLRPHVQVIDPADGLMAFIAKFQWLTAVLVDTDACRRVARENVHDAAHEGIDYIELRFSPWFMAETHGLQPQAVVEAVIDGVRAGADETGVDARVIGILSRTYGVETCHRELDALLACADGLTAVDLAGDEKGFPARLFREHFDRVRDAGLHVTIHAGEADGPDSVRAAIEDLGAERIGHGILAVRDPAVVELLAMRGIGLEVCLTSNLHTSVVSDYRDHPLGDLMAHGVNACLNTDDPGISGIDLAHEYDVAAPAAGLDRSAIHRLQRQALEMAFISDDERQNLRARAAADDTSHAS</sequence>
<comment type="caution">
    <text evidence="9">The sequence shown here is derived from an EMBL/GenBank/DDBJ whole genome shotgun (WGS) entry which is preliminary data.</text>
</comment>
<keyword evidence="6" id="KW-0862">Zinc</keyword>
<protein>
    <recommendedName>
        <fullName evidence="3">adenosine deaminase</fullName>
        <ecNumber evidence="3">3.5.4.4</ecNumber>
    </recommendedName>
</protein>
<evidence type="ECO:0000256" key="6">
    <source>
        <dbReference type="ARBA" id="ARBA00022833"/>
    </source>
</evidence>
<dbReference type="GO" id="GO:0009117">
    <property type="term" value="P:nucleotide metabolic process"/>
    <property type="evidence" value="ECO:0007669"/>
    <property type="project" value="UniProtKB-KW"/>
</dbReference>
<evidence type="ECO:0000313" key="10">
    <source>
        <dbReference type="Proteomes" id="UP001359886"/>
    </source>
</evidence>
<dbReference type="EC" id="3.5.4.4" evidence="3"/>
<dbReference type="Pfam" id="PF00962">
    <property type="entry name" value="A_deaminase"/>
    <property type="match status" value="1"/>
</dbReference>
<dbReference type="InterPro" id="IPR006330">
    <property type="entry name" value="Ado/ade_deaminase"/>
</dbReference>
<dbReference type="InterPro" id="IPR032466">
    <property type="entry name" value="Metal_Hydrolase"/>
</dbReference>
<keyword evidence="5 9" id="KW-0378">Hydrolase</keyword>
<dbReference type="FunFam" id="3.20.20.140:FF:000009">
    <property type="entry name" value="Adenosine deaminase"/>
    <property type="match status" value="1"/>
</dbReference>
<dbReference type="GO" id="GO:0043103">
    <property type="term" value="P:hypoxanthine salvage"/>
    <property type="evidence" value="ECO:0007669"/>
    <property type="project" value="TreeGrafter"/>
</dbReference>
<dbReference type="NCBIfam" id="TIGR01430">
    <property type="entry name" value="aden_deam"/>
    <property type="match status" value="1"/>
</dbReference>
<dbReference type="Gene3D" id="3.20.20.140">
    <property type="entry name" value="Metal-dependent hydrolases"/>
    <property type="match status" value="1"/>
</dbReference>
<keyword evidence="4" id="KW-0479">Metal-binding</keyword>
<accession>A0AAW9R6Y1</accession>
<dbReference type="NCBIfam" id="NF006846">
    <property type="entry name" value="PRK09358.1-1"/>
    <property type="match status" value="1"/>
</dbReference>
<dbReference type="InterPro" id="IPR001365">
    <property type="entry name" value="A_deaminase_dom"/>
</dbReference>
<keyword evidence="10" id="KW-1185">Reference proteome</keyword>
<dbReference type="PANTHER" id="PTHR11409:SF43">
    <property type="entry name" value="ADENOSINE DEAMINASE"/>
    <property type="match status" value="1"/>
</dbReference>
<organism evidence="9 10">
    <name type="scientific">Elongatibacter sediminis</name>
    <dbReference type="NCBI Taxonomy" id="3119006"/>
    <lineage>
        <taxon>Bacteria</taxon>
        <taxon>Pseudomonadati</taxon>
        <taxon>Pseudomonadota</taxon>
        <taxon>Gammaproteobacteria</taxon>
        <taxon>Chromatiales</taxon>
        <taxon>Wenzhouxiangellaceae</taxon>
        <taxon>Elongatibacter</taxon>
    </lineage>
</organism>
<dbReference type="GO" id="GO:0005829">
    <property type="term" value="C:cytosol"/>
    <property type="evidence" value="ECO:0007669"/>
    <property type="project" value="TreeGrafter"/>
</dbReference>
<dbReference type="PANTHER" id="PTHR11409">
    <property type="entry name" value="ADENOSINE DEAMINASE"/>
    <property type="match status" value="1"/>
</dbReference>
<gene>
    <name evidence="9" type="primary">add</name>
    <name evidence="9" type="ORF">V3330_03630</name>
</gene>
<comment type="cofactor">
    <cofactor evidence="1">
        <name>Zn(2+)</name>
        <dbReference type="ChEBI" id="CHEBI:29105"/>
    </cofactor>
</comment>
<proteinExistence type="inferred from homology"/>
<evidence type="ECO:0000256" key="4">
    <source>
        <dbReference type="ARBA" id="ARBA00022723"/>
    </source>
</evidence>
<dbReference type="SUPFAM" id="SSF51556">
    <property type="entry name" value="Metallo-dependent hydrolases"/>
    <property type="match status" value="1"/>
</dbReference>
<keyword evidence="7" id="KW-0546">Nucleotide metabolism</keyword>
<evidence type="ECO:0000256" key="1">
    <source>
        <dbReference type="ARBA" id="ARBA00001947"/>
    </source>
</evidence>
<evidence type="ECO:0000256" key="7">
    <source>
        <dbReference type="ARBA" id="ARBA00023080"/>
    </source>
</evidence>
<dbReference type="GO" id="GO:0046872">
    <property type="term" value="F:metal ion binding"/>
    <property type="evidence" value="ECO:0007669"/>
    <property type="project" value="UniProtKB-KW"/>
</dbReference>
<dbReference type="RefSeq" id="WP_354694032.1">
    <property type="nucleotide sequence ID" value="NZ_JAZHOG010000002.1"/>
</dbReference>
<evidence type="ECO:0000313" key="9">
    <source>
        <dbReference type="EMBL" id="MEJ8566710.1"/>
    </source>
</evidence>
<evidence type="ECO:0000256" key="5">
    <source>
        <dbReference type="ARBA" id="ARBA00022801"/>
    </source>
</evidence>
<evidence type="ECO:0000259" key="8">
    <source>
        <dbReference type="Pfam" id="PF00962"/>
    </source>
</evidence>
<evidence type="ECO:0000256" key="2">
    <source>
        <dbReference type="ARBA" id="ARBA00006676"/>
    </source>
</evidence>
<dbReference type="AlphaFoldDB" id="A0AAW9R6Y1"/>
<evidence type="ECO:0000256" key="3">
    <source>
        <dbReference type="ARBA" id="ARBA00012784"/>
    </source>
</evidence>
<feature type="domain" description="Adenosine deaminase" evidence="8">
    <location>
        <begin position="12"/>
        <end position="333"/>
    </location>
</feature>
<name>A0AAW9R6Y1_9GAMM</name>
<dbReference type="EMBL" id="JAZHOG010000002">
    <property type="protein sequence ID" value="MEJ8566710.1"/>
    <property type="molecule type" value="Genomic_DNA"/>
</dbReference>
<dbReference type="GO" id="GO:0046103">
    <property type="term" value="P:inosine biosynthetic process"/>
    <property type="evidence" value="ECO:0007669"/>
    <property type="project" value="TreeGrafter"/>
</dbReference>
<dbReference type="Proteomes" id="UP001359886">
    <property type="component" value="Unassembled WGS sequence"/>
</dbReference>
<comment type="similarity">
    <text evidence="2">Belongs to the metallo-dependent hydrolases superfamily. Adenosine and AMP deaminases family.</text>
</comment>
<dbReference type="GO" id="GO:0004000">
    <property type="term" value="F:adenosine deaminase activity"/>
    <property type="evidence" value="ECO:0007669"/>
    <property type="project" value="TreeGrafter"/>
</dbReference>
<dbReference type="GO" id="GO:0006154">
    <property type="term" value="P:adenosine catabolic process"/>
    <property type="evidence" value="ECO:0007669"/>
    <property type="project" value="TreeGrafter"/>
</dbReference>